<accession>A0A5J5IZU3</accession>
<dbReference type="RefSeq" id="WP_150450070.1">
    <property type="nucleotide sequence ID" value="NZ_VYSA01000004.1"/>
</dbReference>
<dbReference type="PRINTS" id="PR00359">
    <property type="entry name" value="BP450"/>
</dbReference>
<dbReference type="GO" id="GO:0004497">
    <property type="term" value="F:monooxygenase activity"/>
    <property type="evidence" value="ECO:0007669"/>
    <property type="project" value="UniProtKB-KW"/>
</dbReference>
<dbReference type="PANTHER" id="PTHR46696">
    <property type="entry name" value="P450, PUTATIVE (EUROFUNG)-RELATED"/>
    <property type="match status" value="1"/>
</dbReference>
<evidence type="ECO:0000313" key="8">
    <source>
        <dbReference type="EMBL" id="KAA9105928.1"/>
    </source>
</evidence>
<name>A0A5J5IZU3_9MICO</name>
<keyword evidence="5 7" id="KW-0408">Iron</keyword>
<evidence type="ECO:0000256" key="1">
    <source>
        <dbReference type="ARBA" id="ARBA00010617"/>
    </source>
</evidence>
<dbReference type="EMBL" id="VYSA01000004">
    <property type="protein sequence ID" value="KAA9105928.1"/>
    <property type="molecule type" value="Genomic_DNA"/>
</dbReference>
<keyword evidence="4 7" id="KW-0560">Oxidoreductase</keyword>
<dbReference type="InterPro" id="IPR001128">
    <property type="entry name" value="Cyt_P450"/>
</dbReference>
<reference evidence="9" key="1">
    <citation type="submission" date="2019-09" db="EMBL/GenBank/DDBJ databases">
        <title>Mumia zhuanghuii sp. nov. isolated from the intestinal contents of plateau pika (Ochotona curzoniae) in the Qinghai-Tibet plateau of China.</title>
        <authorList>
            <person name="Tian Z."/>
        </authorList>
    </citation>
    <scope>NUCLEOTIDE SEQUENCE [LARGE SCALE GENOMIC DNA]</scope>
    <source>
        <strain evidence="9">JCM 30598</strain>
    </source>
</reference>
<dbReference type="OrthoDB" id="502624at2"/>
<gene>
    <name evidence="8" type="ORF">F6B43_16315</name>
</gene>
<evidence type="ECO:0000256" key="2">
    <source>
        <dbReference type="ARBA" id="ARBA00022617"/>
    </source>
</evidence>
<dbReference type="GO" id="GO:0016705">
    <property type="term" value="F:oxidoreductase activity, acting on paired donors, with incorporation or reduction of molecular oxygen"/>
    <property type="evidence" value="ECO:0007669"/>
    <property type="project" value="InterPro"/>
</dbReference>
<keyword evidence="9" id="KW-1185">Reference proteome</keyword>
<evidence type="ECO:0000256" key="5">
    <source>
        <dbReference type="ARBA" id="ARBA00023004"/>
    </source>
</evidence>
<keyword evidence="6 7" id="KW-0503">Monooxygenase</keyword>
<protein>
    <submittedName>
        <fullName evidence="8">Cytochrome P450</fullName>
    </submittedName>
</protein>
<dbReference type="InterPro" id="IPR017972">
    <property type="entry name" value="Cyt_P450_CS"/>
</dbReference>
<dbReference type="AlphaFoldDB" id="A0A5J5IZU3"/>
<dbReference type="FunFam" id="1.10.630.10:FF:000018">
    <property type="entry name" value="Cytochrome P450 monooxygenase"/>
    <property type="match status" value="1"/>
</dbReference>
<keyword evidence="3 7" id="KW-0479">Metal-binding</keyword>
<dbReference type="InterPro" id="IPR002397">
    <property type="entry name" value="Cyt_P450_B"/>
</dbReference>
<evidence type="ECO:0000256" key="7">
    <source>
        <dbReference type="RuleBase" id="RU000461"/>
    </source>
</evidence>
<dbReference type="PROSITE" id="PS00086">
    <property type="entry name" value="CYTOCHROME_P450"/>
    <property type="match status" value="1"/>
</dbReference>
<organism evidence="8 9">
    <name type="scientific">Microbacterium rhizomatis</name>
    <dbReference type="NCBI Taxonomy" id="1631477"/>
    <lineage>
        <taxon>Bacteria</taxon>
        <taxon>Bacillati</taxon>
        <taxon>Actinomycetota</taxon>
        <taxon>Actinomycetes</taxon>
        <taxon>Micrococcales</taxon>
        <taxon>Microbacteriaceae</taxon>
        <taxon>Microbacterium</taxon>
    </lineage>
</organism>
<dbReference type="GO" id="GO:0020037">
    <property type="term" value="F:heme binding"/>
    <property type="evidence" value="ECO:0007669"/>
    <property type="project" value="InterPro"/>
</dbReference>
<proteinExistence type="inferred from homology"/>
<dbReference type="GO" id="GO:0005506">
    <property type="term" value="F:iron ion binding"/>
    <property type="evidence" value="ECO:0007669"/>
    <property type="project" value="InterPro"/>
</dbReference>
<evidence type="ECO:0000256" key="6">
    <source>
        <dbReference type="ARBA" id="ARBA00023033"/>
    </source>
</evidence>
<comment type="caution">
    <text evidence="8">The sequence shown here is derived from an EMBL/GenBank/DDBJ whole genome shotgun (WGS) entry which is preliminary data.</text>
</comment>
<dbReference type="SUPFAM" id="SSF48264">
    <property type="entry name" value="Cytochrome P450"/>
    <property type="match status" value="1"/>
</dbReference>
<evidence type="ECO:0000256" key="3">
    <source>
        <dbReference type="ARBA" id="ARBA00022723"/>
    </source>
</evidence>
<dbReference type="Proteomes" id="UP000325827">
    <property type="component" value="Unassembled WGS sequence"/>
</dbReference>
<dbReference type="Pfam" id="PF00067">
    <property type="entry name" value="p450"/>
    <property type="match status" value="1"/>
</dbReference>
<comment type="similarity">
    <text evidence="1 7">Belongs to the cytochrome P450 family.</text>
</comment>
<evidence type="ECO:0000313" key="9">
    <source>
        <dbReference type="Proteomes" id="UP000325827"/>
    </source>
</evidence>
<sequence length="402" mass="45327">MSAYKLQAQQNLVNWAQTQRDYDVLREQGEVVRVDFPFGGEGWMTTTYDLARKFYNDPTFSIEKMMSMSDYPRIRQIEASNAGNPSFLQYDGAKHQAKRAVLMKHLTVKRVNAMRARTQEFIDAGLDDFEAQGAPADITTIFARLVPLHVLCAMLGTPTITDRDFIESCYLIVDSRAKTMEDVIEAYTIQSRFFSELYEEKVRNPGDDLMSAMIQDTADGLWTADELRSLGTTLLAAAHDATGAMLNGMLEWLSYEPELYQRLRQEPESFPRAFEELFRLVSVGIGVARGRVAAEDTDLGGVHIREGEAVGGNLLAAHFDPAAFPNPTAFDMDRENPNPHLAFGYGPHACPGAQLARMEISLALKTVLQRYERFENVQPSEGWRERRLLKGAPEVVVRWERA</sequence>
<evidence type="ECO:0000256" key="4">
    <source>
        <dbReference type="ARBA" id="ARBA00023002"/>
    </source>
</evidence>
<dbReference type="InterPro" id="IPR036396">
    <property type="entry name" value="Cyt_P450_sf"/>
</dbReference>
<keyword evidence="2 7" id="KW-0349">Heme</keyword>
<dbReference type="Gene3D" id="1.10.630.10">
    <property type="entry name" value="Cytochrome P450"/>
    <property type="match status" value="1"/>
</dbReference>
<dbReference type="PANTHER" id="PTHR46696:SF1">
    <property type="entry name" value="CYTOCHROME P450 YJIB-RELATED"/>
    <property type="match status" value="1"/>
</dbReference>